<accession>A0A2T0BPH8</accession>
<evidence type="ECO:0000313" key="3">
    <source>
        <dbReference type="EMBL" id="PRR85732.1"/>
    </source>
</evidence>
<evidence type="ECO:0000259" key="2">
    <source>
        <dbReference type="Pfam" id="PF18427"/>
    </source>
</evidence>
<dbReference type="Gene3D" id="3.90.470.30">
    <property type="match status" value="1"/>
</dbReference>
<dbReference type="InterPro" id="IPR040916">
    <property type="entry name" value="DDR_swiveling"/>
</dbReference>
<comment type="caution">
    <text evidence="3">The sequence shown here is derived from an EMBL/GenBank/DDBJ whole genome shotgun (WGS) entry which is preliminary data.</text>
</comment>
<organism evidence="3 4">
    <name type="scientific">Clostridium luticellarii</name>
    <dbReference type="NCBI Taxonomy" id="1691940"/>
    <lineage>
        <taxon>Bacteria</taxon>
        <taxon>Bacillati</taxon>
        <taxon>Bacillota</taxon>
        <taxon>Clostridia</taxon>
        <taxon>Eubacteriales</taxon>
        <taxon>Clostridiaceae</taxon>
        <taxon>Clostridium</taxon>
    </lineage>
</organism>
<gene>
    <name evidence="3" type="primary">ddrA</name>
    <name evidence="3" type="ORF">CLLU_12210</name>
</gene>
<dbReference type="AlphaFoldDB" id="A0A2T0BPH8"/>
<feature type="domain" description="DD-reactivating factor swiveling" evidence="2">
    <location>
        <begin position="92"/>
        <end position="253"/>
    </location>
</feature>
<protein>
    <submittedName>
        <fullName evidence="3">Diol dehydratase-reactivating factor alpha subunit</fullName>
    </submittedName>
</protein>
<keyword evidence="4" id="KW-1185">Reference proteome</keyword>
<dbReference type="InterPro" id="IPR030994">
    <property type="entry name" value="DDR_dom"/>
</dbReference>
<dbReference type="EMBL" id="PVXP01000012">
    <property type="protein sequence ID" value="PRR85732.1"/>
    <property type="molecule type" value="Genomic_DNA"/>
</dbReference>
<dbReference type="InterPro" id="IPR009191">
    <property type="entry name" value="DDRA"/>
</dbReference>
<name>A0A2T0BPH8_9CLOT</name>
<dbReference type="Pfam" id="PF18427">
    <property type="entry name" value="DDR_swiveling"/>
    <property type="match status" value="1"/>
</dbReference>
<dbReference type="NCBIfam" id="TIGR04491">
    <property type="entry name" value="reactive_PduG"/>
    <property type="match status" value="1"/>
</dbReference>
<feature type="domain" description="Diol dehydratase reactivase ATPase-like" evidence="1">
    <location>
        <begin position="276"/>
        <end position="602"/>
    </location>
</feature>
<dbReference type="InterPro" id="IPR043129">
    <property type="entry name" value="ATPase_NBD"/>
</dbReference>
<dbReference type="Gene3D" id="3.50.30.70">
    <property type="entry name" value="Swiveling domain of dehydratase reactivase alpha subunit"/>
    <property type="match status" value="1"/>
</dbReference>
<dbReference type="Gene3D" id="2.40.50.140">
    <property type="entry name" value="Nucleic acid-binding proteins"/>
    <property type="match status" value="1"/>
</dbReference>
<evidence type="ECO:0000313" key="4">
    <source>
        <dbReference type="Proteomes" id="UP000237798"/>
    </source>
</evidence>
<dbReference type="Proteomes" id="UP000237798">
    <property type="component" value="Unassembled WGS sequence"/>
</dbReference>
<dbReference type="Pfam" id="PF08841">
    <property type="entry name" value="DDR"/>
    <property type="match status" value="1"/>
</dbReference>
<sequence>MMKFVAGVDIGNSTTEVAIADVENKLEFKTSSIVKTTGIKGTLDNVVGIVKALGDACENIHINIQDLNVICINEATPVIGDVAMETITETVITESTMIGHNPDTPGGMGIGVGKTIYLDELEGMSSNEPVICVIPRKVDFETAANRLNQAFDNHIDVTAAIVQGDDGVIINNRLKKHIPIVDEVSYIDKVPMGMLAAVEVASPGKTIKVLSNPYGLATVFKLSPEETKHVIPIARALIGNRSAVVIRTPEGDVKERVIPAGKLILMGEKQKGQLPIESGSEAIMKELEKVWPLKDVTGEAGTNVGGMLERVRQVMGELTSQNIDEVKIQDILAVDTFIPQKVQGGVAGEFSLENAVALAAMVKTSKLPMESIAKKLENETKVRVIIGGVEANVAVRGALTTPGTDKPLVILDIGGGSTDSAYISREGDIRSIHHAGAGQMVTMLINSELGLNDLSLAEDIKRYPLAKVESLFNIRYEGGNVCFYQNQLDSSLFARNVIVKSENEMIPIPTRHSIEKIRMVRRESKEKVFVTNIKRALKDIAPNHDIRAVDFVVLVGGSALDFEIPEMISDELSHYGVICGSGNIRGIMGPRNAVATGLVIAYYESLHPDKSRA</sequence>
<dbReference type="InterPro" id="IPR012340">
    <property type="entry name" value="NA-bd_OB-fold"/>
</dbReference>
<evidence type="ECO:0000259" key="1">
    <source>
        <dbReference type="Pfam" id="PF08841"/>
    </source>
</evidence>
<dbReference type="Gene3D" id="3.30.420.40">
    <property type="match status" value="2"/>
</dbReference>
<proteinExistence type="predicted"/>
<dbReference type="InterPro" id="IPR028975">
    <property type="entry name" value="DDRA_swiveling_dom_sf"/>
</dbReference>
<dbReference type="SUPFAM" id="SSF53067">
    <property type="entry name" value="Actin-like ATPase domain"/>
    <property type="match status" value="2"/>
</dbReference>
<reference evidence="3 4" key="1">
    <citation type="submission" date="2018-03" db="EMBL/GenBank/DDBJ databases">
        <title>Genome sequence of Clostridium luticellarii DSM 29923.</title>
        <authorList>
            <person name="Poehlein A."/>
            <person name="Daniel R."/>
        </authorList>
    </citation>
    <scope>NUCLEOTIDE SEQUENCE [LARGE SCALE GENOMIC DNA]</scope>
    <source>
        <strain evidence="3 4">DSM 29923</strain>
    </source>
</reference>
<dbReference type="SUPFAM" id="SSF82317">
    <property type="entry name" value="Swiveling domain of dehydratase reactivase alpha subunit"/>
    <property type="match status" value="1"/>
</dbReference>